<reference evidence="2" key="1">
    <citation type="submission" date="2016-10" db="EMBL/GenBank/DDBJ databases">
        <authorList>
            <person name="Varghese N."/>
            <person name="Submissions S."/>
        </authorList>
    </citation>
    <scope>NUCLEOTIDE SEQUENCE [LARGE SCALE GENOMIC DNA]</scope>
    <source>
        <strain evidence="2">DSM 17465</strain>
    </source>
</reference>
<evidence type="ECO:0000313" key="1">
    <source>
        <dbReference type="EMBL" id="SFT91124.1"/>
    </source>
</evidence>
<evidence type="ECO:0000313" key="2">
    <source>
        <dbReference type="Proteomes" id="UP000183371"/>
    </source>
</evidence>
<dbReference type="AlphaFoldDB" id="A0A1I7BV98"/>
<gene>
    <name evidence="1" type="ORF">SAMN05444141_104383</name>
</gene>
<protein>
    <submittedName>
        <fullName evidence="1">Uncharacterized protein</fullName>
    </submittedName>
</protein>
<sequence length="59" mass="6844">MAVKHWAVFQVSLNVKRSKAFKAVHYRNQTSHAQCGWQIDSVNSHPSMNRKCFAQRLSK</sequence>
<organism evidence="1 2">
    <name type="scientific">Pseudovibrio denitrificans</name>
    <dbReference type="NCBI Taxonomy" id="258256"/>
    <lineage>
        <taxon>Bacteria</taxon>
        <taxon>Pseudomonadati</taxon>
        <taxon>Pseudomonadota</taxon>
        <taxon>Alphaproteobacteria</taxon>
        <taxon>Hyphomicrobiales</taxon>
        <taxon>Stappiaceae</taxon>
        <taxon>Pseudovibrio</taxon>
    </lineage>
</organism>
<proteinExistence type="predicted"/>
<dbReference type="Proteomes" id="UP000183371">
    <property type="component" value="Unassembled WGS sequence"/>
</dbReference>
<keyword evidence="2" id="KW-1185">Reference proteome</keyword>
<dbReference type="EMBL" id="FPBD01000004">
    <property type="protein sequence ID" value="SFT91124.1"/>
    <property type="molecule type" value="Genomic_DNA"/>
</dbReference>
<name>A0A1I7BV98_9HYPH</name>
<accession>A0A1I7BV98</accession>